<keyword evidence="3" id="KW-1133">Transmembrane helix</keyword>
<reference evidence="6 7" key="1">
    <citation type="submission" date="2020-07" db="EMBL/GenBank/DDBJ databases">
        <title>Sequencing the genomes of 1000 actinobacteria strains.</title>
        <authorList>
            <person name="Klenk H.-P."/>
        </authorList>
    </citation>
    <scope>NUCLEOTIDE SEQUENCE [LARGE SCALE GENOMIC DNA]</scope>
    <source>
        <strain evidence="6 7">DSM 24662</strain>
    </source>
</reference>
<dbReference type="Pfam" id="PF00501">
    <property type="entry name" value="AMP-binding"/>
    <property type="match status" value="1"/>
</dbReference>
<evidence type="ECO:0000259" key="4">
    <source>
        <dbReference type="Pfam" id="PF00501"/>
    </source>
</evidence>
<organism evidence="6 7">
    <name type="scientific">Microbacterium immunditiarum</name>
    <dbReference type="NCBI Taxonomy" id="337480"/>
    <lineage>
        <taxon>Bacteria</taxon>
        <taxon>Bacillati</taxon>
        <taxon>Actinomycetota</taxon>
        <taxon>Actinomycetes</taxon>
        <taxon>Micrococcales</taxon>
        <taxon>Microbacteriaceae</taxon>
        <taxon>Microbacterium</taxon>
    </lineage>
</organism>
<feature type="transmembrane region" description="Helical" evidence="3">
    <location>
        <begin position="183"/>
        <end position="204"/>
    </location>
</feature>
<keyword evidence="3" id="KW-0472">Membrane</keyword>
<feature type="domain" description="AMP-dependent synthetase/ligase" evidence="4">
    <location>
        <begin position="7"/>
        <end position="354"/>
    </location>
</feature>
<dbReference type="GO" id="GO:0016207">
    <property type="term" value="F:4-coumarate-CoA ligase activity"/>
    <property type="evidence" value="ECO:0007669"/>
    <property type="project" value="UniProtKB-EC"/>
</dbReference>
<feature type="domain" description="AMP-binding enzyme C-terminal" evidence="5">
    <location>
        <begin position="405"/>
        <end position="480"/>
    </location>
</feature>
<dbReference type="InterPro" id="IPR045851">
    <property type="entry name" value="AMP-bd_C_sf"/>
</dbReference>
<proteinExistence type="inferred from homology"/>
<comment type="similarity">
    <text evidence="1">Belongs to the ATP-dependent AMP-binding enzyme family.</text>
</comment>
<keyword evidence="3" id="KW-0812">Transmembrane</keyword>
<evidence type="ECO:0000313" key="6">
    <source>
        <dbReference type="EMBL" id="NYE18989.1"/>
    </source>
</evidence>
<evidence type="ECO:0000259" key="5">
    <source>
        <dbReference type="Pfam" id="PF13193"/>
    </source>
</evidence>
<keyword evidence="7" id="KW-1185">Reference proteome</keyword>
<dbReference type="Gene3D" id="3.30.300.30">
    <property type="match status" value="1"/>
</dbReference>
<comment type="caution">
    <text evidence="6">The sequence shown here is derived from an EMBL/GenBank/DDBJ whole genome shotgun (WGS) entry which is preliminary data.</text>
</comment>
<keyword evidence="2 6" id="KW-0436">Ligase</keyword>
<evidence type="ECO:0000313" key="7">
    <source>
        <dbReference type="Proteomes" id="UP000576969"/>
    </source>
</evidence>
<gene>
    <name evidence="6" type="ORF">BJ991_001017</name>
</gene>
<sequence length="509" mass="54294">MAEADIARPAIVDGGTGAVLSYGELVERIAAAARALTDRGVAAGDVVALHASNSPRFVIAFHAIGAIGATATPIPVLATEQDVSRQLVAAGAEFLISDPDLLDRGRAAGRDAGVREAHVIDVTELAAAPVEGPTSWAPPLHDVVLPFSSGTTGYPKGVRLSHRNLVANVVQIEDRMGIERDDVVMGVLPFFHIYGLTMLVSLVLRRRATLVTMARFDLDKFLRLIESRRATFAFIAPPIALLLAKHPSVDGADLSTLRELFSGAAPLDEKLSAALERRLGVRVRQGYGMSEMSPVSHFAGHGEGAPRGSVGPPVPGTENRIVGLDGSLIQPPDTGLSEVGELWVRGPNVMSGYLDNPRATAETIDSEGFLHTGDLVAVDSDLNVYVLDRLKELIKYKGYPVPPAELEALLISHPLVADAAVVGQVHPDAGEIPVAFVVPRGDDVPDAGELMSFVAARVSPYKRIRRVEFCESIPKSTAGKILRRELRMRVNAQMPSTGPSQPPHEKESE</sequence>
<dbReference type="InterPro" id="IPR020845">
    <property type="entry name" value="AMP-binding_CS"/>
</dbReference>
<dbReference type="EMBL" id="JACCBV010000001">
    <property type="protein sequence ID" value="NYE18989.1"/>
    <property type="molecule type" value="Genomic_DNA"/>
</dbReference>
<evidence type="ECO:0000256" key="2">
    <source>
        <dbReference type="ARBA" id="ARBA00022598"/>
    </source>
</evidence>
<dbReference type="PANTHER" id="PTHR24096">
    <property type="entry name" value="LONG-CHAIN-FATTY-ACID--COA LIGASE"/>
    <property type="match status" value="1"/>
</dbReference>
<accession>A0A7Y9GM63</accession>
<dbReference type="Gene3D" id="3.40.50.12780">
    <property type="entry name" value="N-terminal domain of ligase-like"/>
    <property type="match status" value="1"/>
</dbReference>
<protein>
    <submittedName>
        <fullName evidence="6">4-coumarate--CoA ligase</fullName>
        <ecNumber evidence="6">6.2.1.12</ecNumber>
    </submittedName>
</protein>
<dbReference type="PROSITE" id="PS00455">
    <property type="entry name" value="AMP_BINDING"/>
    <property type="match status" value="1"/>
</dbReference>
<dbReference type="Pfam" id="PF13193">
    <property type="entry name" value="AMP-binding_C"/>
    <property type="match status" value="1"/>
</dbReference>
<dbReference type="InterPro" id="IPR025110">
    <property type="entry name" value="AMP-bd_C"/>
</dbReference>
<dbReference type="InterPro" id="IPR042099">
    <property type="entry name" value="ANL_N_sf"/>
</dbReference>
<dbReference type="Proteomes" id="UP000576969">
    <property type="component" value="Unassembled WGS sequence"/>
</dbReference>
<dbReference type="EC" id="6.2.1.12" evidence="6"/>
<dbReference type="InterPro" id="IPR000873">
    <property type="entry name" value="AMP-dep_synth/lig_dom"/>
</dbReference>
<dbReference type="AlphaFoldDB" id="A0A7Y9GM63"/>
<dbReference type="FunFam" id="3.30.300.30:FF:000007">
    <property type="entry name" value="4-coumarate--CoA ligase 2"/>
    <property type="match status" value="1"/>
</dbReference>
<evidence type="ECO:0000256" key="3">
    <source>
        <dbReference type="SAM" id="Phobius"/>
    </source>
</evidence>
<evidence type="ECO:0000256" key="1">
    <source>
        <dbReference type="ARBA" id="ARBA00006432"/>
    </source>
</evidence>
<dbReference type="PANTHER" id="PTHR24096:SF149">
    <property type="entry name" value="AMP-BINDING DOMAIN-CONTAINING PROTEIN-RELATED"/>
    <property type="match status" value="1"/>
</dbReference>
<dbReference type="RefSeq" id="WP_246301035.1">
    <property type="nucleotide sequence ID" value="NZ_JACCBV010000001.1"/>
</dbReference>
<dbReference type="SUPFAM" id="SSF56801">
    <property type="entry name" value="Acetyl-CoA synthetase-like"/>
    <property type="match status" value="1"/>
</dbReference>
<name>A0A7Y9GM63_9MICO</name>